<keyword evidence="3" id="KW-0808">Transferase</keyword>
<evidence type="ECO:0000256" key="2">
    <source>
        <dbReference type="ARBA" id="ARBA00006464"/>
    </source>
</evidence>
<dbReference type="GO" id="GO:0016020">
    <property type="term" value="C:membrane"/>
    <property type="evidence" value="ECO:0007669"/>
    <property type="project" value="UniProtKB-SubCell"/>
</dbReference>
<feature type="transmembrane region" description="Helical" evidence="7">
    <location>
        <begin position="122"/>
        <end position="142"/>
    </location>
</feature>
<evidence type="ECO:0000313" key="10">
    <source>
        <dbReference type="Proteomes" id="UP000597444"/>
    </source>
</evidence>
<evidence type="ECO:0000256" key="4">
    <source>
        <dbReference type="ARBA" id="ARBA00022692"/>
    </source>
</evidence>
<evidence type="ECO:0000256" key="5">
    <source>
        <dbReference type="ARBA" id="ARBA00022989"/>
    </source>
</evidence>
<comment type="similarity">
    <text evidence="2">Belongs to the bacterial sugar transferase family.</text>
</comment>
<comment type="subcellular location">
    <subcellularLocation>
        <location evidence="1">Membrane</location>
        <topology evidence="1">Multi-pass membrane protein</topology>
    </subcellularLocation>
</comment>
<dbReference type="Pfam" id="PF02397">
    <property type="entry name" value="Bac_transf"/>
    <property type="match status" value="1"/>
</dbReference>
<dbReference type="InterPro" id="IPR017475">
    <property type="entry name" value="EPS_sugar_tfrase"/>
</dbReference>
<feature type="domain" description="Bacterial sugar transferase" evidence="8">
    <location>
        <begin position="114"/>
        <end position="297"/>
    </location>
</feature>
<evidence type="ECO:0000256" key="6">
    <source>
        <dbReference type="ARBA" id="ARBA00023136"/>
    </source>
</evidence>
<dbReference type="InterPro" id="IPR003362">
    <property type="entry name" value="Bact_transf"/>
</dbReference>
<keyword evidence="6 7" id="KW-0472">Membrane</keyword>
<dbReference type="PANTHER" id="PTHR30576:SF0">
    <property type="entry name" value="UNDECAPRENYL-PHOSPHATE N-ACETYLGALACTOSAMINYL 1-PHOSPHATE TRANSFERASE-RELATED"/>
    <property type="match status" value="1"/>
</dbReference>
<comment type="caution">
    <text evidence="9">The sequence shown here is derived from an EMBL/GenBank/DDBJ whole genome shotgun (WGS) entry which is preliminary data.</text>
</comment>
<dbReference type="PANTHER" id="PTHR30576">
    <property type="entry name" value="COLANIC BIOSYNTHESIS UDP-GLUCOSE LIPID CARRIER TRANSFERASE"/>
    <property type="match status" value="1"/>
</dbReference>
<keyword evidence="10" id="KW-1185">Reference proteome</keyword>
<keyword evidence="4 7" id="KW-0812">Transmembrane</keyword>
<keyword evidence="5 7" id="KW-1133">Transmembrane helix</keyword>
<evidence type="ECO:0000256" key="7">
    <source>
        <dbReference type="SAM" id="Phobius"/>
    </source>
</evidence>
<dbReference type="Gene3D" id="3.40.50.720">
    <property type="entry name" value="NAD(P)-binding Rossmann-like Domain"/>
    <property type="match status" value="1"/>
</dbReference>
<evidence type="ECO:0000256" key="1">
    <source>
        <dbReference type="ARBA" id="ARBA00004141"/>
    </source>
</evidence>
<protein>
    <recommendedName>
        <fullName evidence="8">Bacterial sugar transferase domain-containing protein</fullName>
    </recommendedName>
</protein>
<organism evidence="9 10">
    <name type="scientific">Reticulibacter mediterranei</name>
    <dbReference type="NCBI Taxonomy" id="2778369"/>
    <lineage>
        <taxon>Bacteria</taxon>
        <taxon>Bacillati</taxon>
        <taxon>Chloroflexota</taxon>
        <taxon>Ktedonobacteria</taxon>
        <taxon>Ktedonobacterales</taxon>
        <taxon>Reticulibacteraceae</taxon>
        <taxon>Reticulibacter</taxon>
    </lineage>
</organism>
<gene>
    <name evidence="9" type="ORF">KSF_060640</name>
</gene>
<evidence type="ECO:0000259" key="8">
    <source>
        <dbReference type="Pfam" id="PF02397"/>
    </source>
</evidence>
<dbReference type="NCBIfam" id="TIGR03025">
    <property type="entry name" value="EPS_sugtrans"/>
    <property type="match status" value="1"/>
</dbReference>
<accession>A0A8J3ITQ1</accession>
<dbReference type="Proteomes" id="UP000597444">
    <property type="component" value="Unassembled WGS sequence"/>
</dbReference>
<reference evidence="9" key="1">
    <citation type="submission" date="2020-10" db="EMBL/GenBank/DDBJ databases">
        <title>Taxonomic study of unclassified bacteria belonging to the class Ktedonobacteria.</title>
        <authorList>
            <person name="Yabe S."/>
            <person name="Wang C.M."/>
            <person name="Zheng Y."/>
            <person name="Sakai Y."/>
            <person name="Cavaletti L."/>
            <person name="Monciardini P."/>
            <person name="Donadio S."/>
        </authorList>
    </citation>
    <scope>NUCLEOTIDE SEQUENCE</scope>
    <source>
        <strain evidence="9">ID150040</strain>
    </source>
</reference>
<evidence type="ECO:0000256" key="3">
    <source>
        <dbReference type="ARBA" id="ARBA00022679"/>
    </source>
</evidence>
<evidence type="ECO:0000313" key="9">
    <source>
        <dbReference type="EMBL" id="GHO96016.1"/>
    </source>
</evidence>
<dbReference type="AlphaFoldDB" id="A0A8J3ITQ1"/>
<dbReference type="EMBL" id="BNJK01000001">
    <property type="protein sequence ID" value="GHO96016.1"/>
    <property type="molecule type" value="Genomic_DNA"/>
</dbReference>
<dbReference type="GO" id="GO:0016780">
    <property type="term" value="F:phosphotransferase activity, for other substituted phosphate groups"/>
    <property type="evidence" value="ECO:0007669"/>
    <property type="project" value="TreeGrafter"/>
</dbReference>
<name>A0A8J3ITQ1_9CHLR</name>
<sequence>MSRSSSLDVLGYIGDSNEERTSYEGLPVLGDRDTLHYLIYHNMVDMIIMAVEYGANPSLFKEATDAAQFGISVVPMEVVYESCGGKIPVEHVGDQWYVALQSERSTSILYLCWKKALDLACGLFGLLVLAVVTPVLAICIYFDSPGPIFYSQERVGYHGRPFRIYKFRSMRVDAEKTGQAIWASKTDSRVTRIGRFMRTTHLDELPQLINILRGEMSLIGPRPERATFIKELEKTIPFYSHRHAVKPGLTGWAQVKYRYGNSDNDSLIKLQYDLYYIKRQSFMLDLFIILNTVIEVLFRKGV</sequence>
<proteinExistence type="inferred from homology"/>